<name>A0AA38WU12_9ASTR</name>
<dbReference type="EMBL" id="JARYMX010000001">
    <property type="protein sequence ID" value="KAJ9567950.1"/>
    <property type="molecule type" value="Genomic_DNA"/>
</dbReference>
<dbReference type="InterPro" id="IPR043502">
    <property type="entry name" value="DNA/RNA_pol_sf"/>
</dbReference>
<dbReference type="SUPFAM" id="SSF56672">
    <property type="entry name" value="DNA/RNA polymerases"/>
    <property type="match status" value="1"/>
</dbReference>
<organism evidence="2 3">
    <name type="scientific">Centaurea solstitialis</name>
    <name type="common">yellow star-thistle</name>
    <dbReference type="NCBI Taxonomy" id="347529"/>
    <lineage>
        <taxon>Eukaryota</taxon>
        <taxon>Viridiplantae</taxon>
        <taxon>Streptophyta</taxon>
        <taxon>Embryophyta</taxon>
        <taxon>Tracheophyta</taxon>
        <taxon>Spermatophyta</taxon>
        <taxon>Magnoliopsida</taxon>
        <taxon>eudicotyledons</taxon>
        <taxon>Gunneridae</taxon>
        <taxon>Pentapetalae</taxon>
        <taxon>asterids</taxon>
        <taxon>campanulids</taxon>
        <taxon>Asterales</taxon>
        <taxon>Asteraceae</taxon>
        <taxon>Carduoideae</taxon>
        <taxon>Cardueae</taxon>
        <taxon>Centaureinae</taxon>
        <taxon>Centaurea</taxon>
    </lineage>
</organism>
<dbReference type="AlphaFoldDB" id="A0AA38WU12"/>
<dbReference type="Pfam" id="PF13966">
    <property type="entry name" value="zf-RVT"/>
    <property type="match status" value="1"/>
</dbReference>
<dbReference type="InterPro" id="IPR000477">
    <property type="entry name" value="RT_dom"/>
</dbReference>
<dbReference type="InterPro" id="IPR026960">
    <property type="entry name" value="RVT-Znf"/>
</dbReference>
<protein>
    <recommendedName>
        <fullName evidence="1">Reverse transcriptase domain-containing protein</fullName>
    </recommendedName>
</protein>
<evidence type="ECO:0000313" key="3">
    <source>
        <dbReference type="Proteomes" id="UP001172457"/>
    </source>
</evidence>
<proteinExistence type="predicted"/>
<dbReference type="PANTHER" id="PTHR33116:SF78">
    <property type="entry name" value="OS12G0587133 PROTEIN"/>
    <property type="match status" value="1"/>
</dbReference>
<comment type="caution">
    <text evidence="2">The sequence shown here is derived from an EMBL/GenBank/DDBJ whole genome shotgun (WGS) entry which is preliminary data.</text>
</comment>
<evidence type="ECO:0000313" key="2">
    <source>
        <dbReference type="EMBL" id="KAJ9567950.1"/>
    </source>
</evidence>
<dbReference type="PANTHER" id="PTHR33116">
    <property type="entry name" value="REVERSE TRANSCRIPTASE ZINC-BINDING DOMAIN-CONTAINING PROTEIN-RELATED-RELATED"/>
    <property type="match status" value="1"/>
</dbReference>
<evidence type="ECO:0000259" key="1">
    <source>
        <dbReference type="PROSITE" id="PS50878"/>
    </source>
</evidence>
<dbReference type="PROSITE" id="PS50878">
    <property type="entry name" value="RT_POL"/>
    <property type="match status" value="1"/>
</dbReference>
<gene>
    <name evidence="2" type="ORF">OSB04_003916</name>
</gene>
<reference evidence="2" key="1">
    <citation type="submission" date="2023-03" db="EMBL/GenBank/DDBJ databases">
        <title>Chromosome-scale reference genome and RAD-based genetic map of yellow starthistle (Centaurea solstitialis) reveal putative structural variation and QTLs associated with invader traits.</title>
        <authorList>
            <person name="Reatini B."/>
            <person name="Cang F.A."/>
            <person name="Jiang Q."/>
            <person name="Mckibben M.T.W."/>
            <person name="Barker M.S."/>
            <person name="Rieseberg L.H."/>
            <person name="Dlugosch K.M."/>
        </authorList>
    </citation>
    <scope>NUCLEOTIDE SEQUENCE</scope>
    <source>
        <strain evidence="2">CAN-66</strain>
        <tissue evidence="2">Leaf</tissue>
    </source>
</reference>
<dbReference type="Proteomes" id="UP001172457">
    <property type="component" value="Chromosome 1"/>
</dbReference>
<dbReference type="Pfam" id="PF00078">
    <property type="entry name" value="RVT_1"/>
    <property type="match status" value="1"/>
</dbReference>
<feature type="domain" description="Reverse transcriptase" evidence="1">
    <location>
        <begin position="1"/>
        <end position="285"/>
    </location>
</feature>
<sequence length="724" mass="83357">MLTAGFHVMCNVIGRKHVCNADRIVPPVTEGSGSGTATYTQGIGVDEHSQKSPHHLLKLALYPSVGRVCDIDDNNKGGQPRCSFKIDIQKAYYSVDWQFLCTILDRLGFHPIMRHWIMELVSSTSFSLMVNGTSYGFFKGGRGLRQGCPLSPYLFTLVMEVFSSLFRRHIESDNRFSLHKGCERLSITHLCFADDLMVFSKGDVDSMEILPVGTDPHGFPTLMGRGFPVLKNVLDDFAKLSGLNPNIAKSAVYFSNVDLHTVRDIMNVLPFQIGNLPFRYLGVPLSSKRLVVSDFAPLVAKVRARVLNWKAKFLSFGGRLQLIKSVLESLQLYWMTVFMIPSSVSQSIERLFRDFLWTQSVSSRGKVRVAWEDVCKPKEYGGLGIKRIPMWNRALLTSHIWDILRRKNSLWVSWIYLHRLHNSHFWVVQASNNSSWVWRKLLELREQVRPSFMVSVGDGLRSNAWEDKWITMGAFATWLPYRLFTAEGFSKQSSIYEVITTLDSRWPNSWIARCSALSTLLVPSLHPNERDRILWLNNHHQPRNFSVSEVWHVFFGVHEKVPWYNLCWFKGHVPKHSFCFWLAVLDRLPTQQRMVSWSTSESNLICSLCTETMDSRDHLFFHCPYSAAVWNRIKPLIGSSQSGDWSIILNDLIRRQWHPGDSRKKCLFVGAVYYIWQERNRRLFTGNKREVDHLVKELNLFLDLRDGLISESFYHGESSAWSGS</sequence>
<keyword evidence="3" id="KW-1185">Reference proteome</keyword>
<accession>A0AA38WU12</accession>